<proteinExistence type="predicted"/>
<sequence length="190" mass="22400">MRIYFRKTLEYNPQRVGLSKYESYEAITRQKRSPDIVVSESSEYFNLRTYCSSLKRCRHTAELMSFGKITALNELREIKFSLHSLVSSQEFEKYGPSLIREKFIKGFIDDSLLETRKQIQKRICKALEIITQGTDDKLVVSHSFTMKMFEAYLKNDLDIFKHPFLISRIIHIQNETYAFGKGFEVEINKL</sequence>
<dbReference type="InterPro" id="IPR029033">
    <property type="entry name" value="His_PPase_superfam"/>
</dbReference>
<dbReference type="AlphaFoldDB" id="A0A0G0CVY9"/>
<comment type="caution">
    <text evidence="1">The sequence shown here is derived from an EMBL/GenBank/DDBJ whole genome shotgun (WGS) entry which is preliminary data.</text>
</comment>
<organism evidence="1 2">
    <name type="scientific">Candidatus Woesebacteria bacterium GW2011_GWA2_33_28</name>
    <dbReference type="NCBI Taxonomy" id="1618561"/>
    <lineage>
        <taxon>Bacteria</taxon>
        <taxon>Candidatus Woeseibacteriota</taxon>
    </lineage>
</organism>
<dbReference type="Pfam" id="PF00300">
    <property type="entry name" value="His_Phos_1"/>
    <property type="match status" value="1"/>
</dbReference>
<dbReference type="Proteomes" id="UP000033995">
    <property type="component" value="Unassembled WGS sequence"/>
</dbReference>
<evidence type="ECO:0008006" key="3">
    <source>
        <dbReference type="Google" id="ProtNLM"/>
    </source>
</evidence>
<accession>A0A0G0CVY9</accession>
<gene>
    <name evidence="1" type="ORF">UR38_C0004G0070</name>
</gene>
<protein>
    <recommendedName>
        <fullName evidence="3">Phosphoglycerate mutase</fullName>
    </recommendedName>
</protein>
<name>A0A0G0CVY9_9BACT</name>
<dbReference type="Gene3D" id="3.40.50.1240">
    <property type="entry name" value="Phosphoglycerate mutase-like"/>
    <property type="match status" value="1"/>
</dbReference>
<dbReference type="EMBL" id="LBOZ01000004">
    <property type="protein sequence ID" value="KKP47527.1"/>
    <property type="molecule type" value="Genomic_DNA"/>
</dbReference>
<reference evidence="1 2" key="1">
    <citation type="journal article" date="2015" name="Nature">
        <title>rRNA introns, odd ribosomes, and small enigmatic genomes across a large radiation of phyla.</title>
        <authorList>
            <person name="Brown C.T."/>
            <person name="Hug L.A."/>
            <person name="Thomas B.C."/>
            <person name="Sharon I."/>
            <person name="Castelle C.J."/>
            <person name="Singh A."/>
            <person name="Wilkins M.J."/>
            <person name="Williams K.H."/>
            <person name="Banfield J.F."/>
        </authorList>
    </citation>
    <scope>NUCLEOTIDE SEQUENCE [LARGE SCALE GENOMIC DNA]</scope>
</reference>
<evidence type="ECO:0000313" key="1">
    <source>
        <dbReference type="EMBL" id="KKP47527.1"/>
    </source>
</evidence>
<dbReference type="SUPFAM" id="SSF53254">
    <property type="entry name" value="Phosphoglycerate mutase-like"/>
    <property type="match status" value="1"/>
</dbReference>
<dbReference type="InterPro" id="IPR013078">
    <property type="entry name" value="His_Pase_superF_clade-1"/>
</dbReference>
<evidence type="ECO:0000313" key="2">
    <source>
        <dbReference type="Proteomes" id="UP000033995"/>
    </source>
</evidence>